<name>A0A8H5AW07_9AGAR</name>
<proteinExistence type="inferred from homology"/>
<gene>
    <name evidence="9" type="ORF">D9619_003603</name>
</gene>
<evidence type="ECO:0000313" key="9">
    <source>
        <dbReference type="EMBL" id="KAF5311964.1"/>
    </source>
</evidence>
<keyword evidence="3 5" id="KW-0378">Hydrolase</keyword>
<evidence type="ECO:0000313" key="10">
    <source>
        <dbReference type="Proteomes" id="UP000567179"/>
    </source>
</evidence>
<organism evidence="9 10">
    <name type="scientific">Psilocybe cf. subviscida</name>
    <dbReference type="NCBI Taxonomy" id="2480587"/>
    <lineage>
        <taxon>Eukaryota</taxon>
        <taxon>Fungi</taxon>
        <taxon>Dikarya</taxon>
        <taxon>Basidiomycota</taxon>
        <taxon>Agaricomycotina</taxon>
        <taxon>Agaricomycetes</taxon>
        <taxon>Agaricomycetidae</taxon>
        <taxon>Agaricales</taxon>
        <taxon>Agaricineae</taxon>
        <taxon>Strophariaceae</taxon>
        <taxon>Psilocybe</taxon>
    </lineage>
</organism>
<dbReference type="InterPro" id="IPR023296">
    <property type="entry name" value="Glyco_hydro_beta-prop_sf"/>
</dbReference>
<dbReference type="InterPro" id="IPR000254">
    <property type="entry name" value="CBD"/>
</dbReference>
<dbReference type="AlphaFoldDB" id="A0A8H5AW07"/>
<dbReference type="GO" id="GO:0005975">
    <property type="term" value="P:carbohydrate metabolic process"/>
    <property type="evidence" value="ECO:0007669"/>
    <property type="project" value="InterPro"/>
</dbReference>
<reference evidence="9 10" key="1">
    <citation type="journal article" date="2020" name="ISME J.">
        <title>Uncovering the hidden diversity of litter-decomposition mechanisms in mushroom-forming fungi.</title>
        <authorList>
            <person name="Floudas D."/>
            <person name="Bentzer J."/>
            <person name="Ahren D."/>
            <person name="Johansson T."/>
            <person name="Persson P."/>
            <person name="Tunlid A."/>
        </authorList>
    </citation>
    <scope>NUCLEOTIDE SEQUENCE [LARGE SCALE GENOMIC DNA]</scope>
    <source>
        <strain evidence="9 10">CBS 101986</strain>
    </source>
</reference>
<dbReference type="SUPFAM" id="SSF57180">
    <property type="entry name" value="Cellulose-binding domain"/>
    <property type="match status" value="1"/>
</dbReference>
<evidence type="ECO:0000256" key="4">
    <source>
        <dbReference type="ARBA" id="ARBA00023295"/>
    </source>
</evidence>
<dbReference type="InterPro" id="IPR051795">
    <property type="entry name" value="Glycosyl_Hydrlase_43"/>
</dbReference>
<feature type="signal peptide" evidence="7">
    <location>
        <begin position="1"/>
        <end position="20"/>
    </location>
</feature>
<evidence type="ECO:0000256" key="3">
    <source>
        <dbReference type="ARBA" id="ARBA00022801"/>
    </source>
</evidence>
<dbReference type="PANTHER" id="PTHR42812">
    <property type="entry name" value="BETA-XYLOSIDASE"/>
    <property type="match status" value="1"/>
</dbReference>
<feature type="domain" description="CBM1" evidence="8">
    <location>
        <begin position="20"/>
        <end position="56"/>
    </location>
</feature>
<accession>A0A8H5AW07</accession>
<dbReference type="Proteomes" id="UP000567179">
    <property type="component" value="Unassembled WGS sequence"/>
</dbReference>
<dbReference type="InterPro" id="IPR041542">
    <property type="entry name" value="GH43_C2"/>
</dbReference>
<evidence type="ECO:0000256" key="2">
    <source>
        <dbReference type="ARBA" id="ARBA00022729"/>
    </source>
</evidence>
<comment type="similarity">
    <text evidence="1 5">Belongs to the glycosyl hydrolase 43 family.</text>
</comment>
<evidence type="ECO:0000256" key="5">
    <source>
        <dbReference type="RuleBase" id="RU361187"/>
    </source>
</evidence>
<dbReference type="PROSITE" id="PS51164">
    <property type="entry name" value="CBM1_2"/>
    <property type="match status" value="1"/>
</dbReference>
<dbReference type="Pfam" id="PF00734">
    <property type="entry name" value="CBM_1"/>
    <property type="match status" value="1"/>
</dbReference>
<comment type="caution">
    <text evidence="9">The sequence shown here is derived from an EMBL/GenBank/DDBJ whole genome shotgun (WGS) entry which is preliminary data.</text>
</comment>
<dbReference type="EMBL" id="JAACJJ010000056">
    <property type="protein sequence ID" value="KAF5311964.1"/>
    <property type="molecule type" value="Genomic_DNA"/>
</dbReference>
<dbReference type="InterPro" id="IPR006710">
    <property type="entry name" value="Glyco_hydro_43"/>
</dbReference>
<dbReference type="CDD" id="cd09001">
    <property type="entry name" value="GH43_FsAxh1-like"/>
    <property type="match status" value="1"/>
</dbReference>
<dbReference type="SUPFAM" id="SSF75005">
    <property type="entry name" value="Arabinanase/levansucrase/invertase"/>
    <property type="match status" value="1"/>
</dbReference>
<dbReference type="GO" id="GO:0005576">
    <property type="term" value="C:extracellular region"/>
    <property type="evidence" value="ECO:0007669"/>
    <property type="project" value="InterPro"/>
</dbReference>
<sequence length="587" mass="63021">MGSFTSLFYGLAVAAVAVNAQQSAYGQCGGQGWTGPTTCVSGYVCTYSNPFYSQCIPGTGSGSTTSSTSKPATSTTSTTSPAQTSKYNQPIFWEDLADLEVIRVNDTFYYTASTMHYSPGAPILRSYDLVNWEYAGHAVPVLDWSSKYDLTTSRAYVKGIWASSLRYRKSNGLYYWVGCIEFSQSWVYTSSSVAGPWTRHGPISTCFYDAGLLIDDNDTMYVAYGNTNINVAQLSSDGFSVVKTQQVFTSPSSVGTIEGSRMYKINGNYYILVTQPTPGGEWALQSTSKTPWGPYNIKALGTNSGSSPVSGAAGVHQGGIVDLADGRWYYIGFVDAYPGGRIPTMAPVTFGSDGFPTVNQVNGAFGTSYPYPLSPRPLKSQFGTFTFSSPLSAEWEWNHNPDTSKFSFPGNGVLKLSTATVTVDLYSARNTLTRRIPGPQSTATIVLDYSGMTNGDRAGLVLLRDQSAWIGIKKDNGGARVVMINGINLNTADWSTSATGAEAAAGGSIPATGKIWLRISADIRPSSSSPQGLFSYSTDGSTFTRVGPAFVMYKDWHFFLGYRFGVFNYGTSALGGSVLVNSFAISQ</sequence>
<evidence type="ECO:0000256" key="7">
    <source>
        <dbReference type="SAM" id="SignalP"/>
    </source>
</evidence>
<feature type="chain" id="PRO_5034354357" description="CBM1 domain-containing protein" evidence="7">
    <location>
        <begin position="21"/>
        <end position="587"/>
    </location>
</feature>
<keyword evidence="4 5" id="KW-0326">Glycosidase</keyword>
<evidence type="ECO:0000256" key="1">
    <source>
        <dbReference type="ARBA" id="ARBA00009865"/>
    </source>
</evidence>
<dbReference type="Gene3D" id="2.115.10.20">
    <property type="entry name" value="Glycosyl hydrolase domain, family 43"/>
    <property type="match status" value="1"/>
</dbReference>
<dbReference type="Pfam" id="PF04616">
    <property type="entry name" value="Glyco_hydro_43"/>
    <property type="match status" value="1"/>
</dbReference>
<dbReference type="SUPFAM" id="SSF49899">
    <property type="entry name" value="Concanavalin A-like lectins/glucanases"/>
    <property type="match status" value="1"/>
</dbReference>
<evidence type="ECO:0000259" key="8">
    <source>
        <dbReference type="PROSITE" id="PS51164"/>
    </source>
</evidence>
<dbReference type="OrthoDB" id="2139957at2759"/>
<dbReference type="GO" id="GO:0030248">
    <property type="term" value="F:cellulose binding"/>
    <property type="evidence" value="ECO:0007669"/>
    <property type="project" value="InterPro"/>
</dbReference>
<evidence type="ECO:0000256" key="6">
    <source>
        <dbReference type="SAM" id="MobiDB-lite"/>
    </source>
</evidence>
<dbReference type="GO" id="GO:0004553">
    <property type="term" value="F:hydrolase activity, hydrolyzing O-glycosyl compounds"/>
    <property type="evidence" value="ECO:0007669"/>
    <property type="project" value="InterPro"/>
</dbReference>
<keyword evidence="10" id="KW-1185">Reference proteome</keyword>
<dbReference type="Gene3D" id="2.60.120.200">
    <property type="match status" value="1"/>
</dbReference>
<dbReference type="InterPro" id="IPR035971">
    <property type="entry name" value="CBD_sf"/>
</dbReference>
<protein>
    <recommendedName>
        <fullName evidence="8">CBM1 domain-containing protein</fullName>
    </recommendedName>
</protein>
<dbReference type="InterPro" id="IPR013320">
    <property type="entry name" value="ConA-like_dom_sf"/>
</dbReference>
<keyword evidence="2 7" id="KW-0732">Signal</keyword>
<dbReference type="PROSITE" id="PS00562">
    <property type="entry name" value="CBM1_1"/>
    <property type="match status" value="1"/>
</dbReference>
<dbReference type="Pfam" id="PF17851">
    <property type="entry name" value="GH43_C2"/>
    <property type="match status" value="1"/>
</dbReference>
<dbReference type="PANTHER" id="PTHR42812:SF15">
    <property type="entry name" value="HYDROLASE, PUTATIVE (AFU_ORTHOLOGUE AFUA_2G00930)-RELATED"/>
    <property type="match status" value="1"/>
</dbReference>
<feature type="region of interest" description="Disordered" evidence="6">
    <location>
        <begin position="63"/>
        <end position="83"/>
    </location>
</feature>
<dbReference type="SMART" id="SM00236">
    <property type="entry name" value="fCBD"/>
    <property type="match status" value="1"/>
</dbReference>